<comment type="cofactor">
    <cofactor evidence="1">
        <name>NAD(+)</name>
        <dbReference type="ChEBI" id="CHEBI:57540"/>
    </cofactor>
</comment>
<keyword evidence="2" id="KW-0210">Decarboxylase</keyword>
<dbReference type="EC" id="4.2.1.46" evidence="6"/>
<dbReference type="InterPro" id="IPR044516">
    <property type="entry name" value="UXS-like"/>
</dbReference>
<sequence>MAIKTSILNEDLDSIVGNVAGWGKLAGQTVLITGAAGFLGNYLVRTLLHLNARGVVEEPVRVIAGVRSMASMPERLKDLEGNRELTFAELDLSRIAITDLPPIDYVVHAASNASPRFYGPDPVGTLLPNTVGVAALLTACGDRHKGFLFISSSEIYGAAGGEVPLTEASPGTLDSALPRSCYGEGKRAGEALCVAWHSQYGAPVFIARPFHTYGPGLAEDDGRVFADFTYNAIREEDIHIRGDGTAQRAFCYVSDAIAGFFSILFWGQPGQAYNVANADAELSVRELAEVIVEVAPSPGLKVTVSDEGYRPGYMPSKLQRLLPSTAKLEALGWRARVSPREGFRRTIGAHL</sequence>
<dbReference type="GO" id="GO:0070403">
    <property type="term" value="F:NAD+ binding"/>
    <property type="evidence" value="ECO:0007669"/>
    <property type="project" value="InterPro"/>
</dbReference>
<name>A4A6H3_9GAMM</name>
<dbReference type="Gene3D" id="3.40.50.720">
    <property type="entry name" value="NAD(P)-binding Rossmann-like Domain"/>
    <property type="match status" value="1"/>
</dbReference>
<reference evidence="6 7" key="2">
    <citation type="journal article" date="2009" name="PLoS ONE">
        <title>The photosynthetic apparatus and its regulation in the aerobic gammaproteobacterium Congregibacter litoralis gen. nov., sp. nov.</title>
        <authorList>
            <person name="Spring S."/>
            <person name="Lunsdorf H."/>
            <person name="Fuchs B.M."/>
            <person name="Tindall B.J."/>
        </authorList>
    </citation>
    <scope>NUCLEOTIDE SEQUENCE [LARGE SCALE GENOMIC DNA]</scope>
    <source>
        <strain evidence="6">KT71</strain>
    </source>
</reference>
<dbReference type="OrthoDB" id="9803111at2"/>
<dbReference type="GO" id="GO:0008460">
    <property type="term" value="F:dTDP-glucose 4,6-dehydratase activity"/>
    <property type="evidence" value="ECO:0007669"/>
    <property type="project" value="UniProtKB-EC"/>
</dbReference>
<feature type="domain" description="NAD-dependent epimerase/dehydratase" evidence="5">
    <location>
        <begin position="30"/>
        <end position="276"/>
    </location>
</feature>
<dbReference type="PANTHER" id="PTHR43078">
    <property type="entry name" value="UDP-GLUCURONIC ACID DECARBOXYLASE-RELATED"/>
    <property type="match status" value="1"/>
</dbReference>
<dbReference type="PANTHER" id="PTHR43078:SF7">
    <property type="entry name" value="UDP-GLUCURONATE DECARBOXYLASE"/>
    <property type="match status" value="1"/>
</dbReference>
<evidence type="ECO:0000313" key="7">
    <source>
        <dbReference type="Proteomes" id="UP000019205"/>
    </source>
</evidence>
<dbReference type="SUPFAM" id="SSF51735">
    <property type="entry name" value="NAD(P)-binding Rossmann-fold domains"/>
    <property type="match status" value="1"/>
</dbReference>
<keyword evidence="3" id="KW-0520">NAD</keyword>
<gene>
    <name evidence="6" type="ORF">KT71_01545</name>
</gene>
<keyword evidence="7" id="KW-1185">Reference proteome</keyword>
<organism evidence="6 7">
    <name type="scientific">Congregibacter litoralis KT71</name>
    <dbReference type="NCBI Taxonomy" id="314285"/>
    <lineage>
        <taxon>Bacteria</taxon>
        <taxon>Pseudomonadati</taxon>
        <taxon>Pseudomonadota</taxon>
        <taxon>Gammaproteobacteria</taxon>
        <taxon>Cellvibrionales</taxon>
        <taxon>Halieaceae</taxon>
        <taxon>Congregibacter</taxon>
    </lineage>
</organism>
<dbReference type="AlphaFoldDB" id="A4A6H3"/>
<evidence type="ECO:0000256" key="1">
    <source>
        <dbReference type="ARBA" id="ARBA00001911"/>
    </source>
</evidence>
<dbReference type="EMBL" id="AAOA02000002">
    <property type="protein sequence ID" value="EAQ98620.1"/>
    <property type="molecule type" value="Genomic_DNA"/>
</dbReference>
<dbReference type="InterPro" id="IPR001509">
    <property type="entry name" value="Epimerase_deHydtase"/>
</dbReference>
<evidence type="ECO:0000313" key="6">
    <source>
        <dbReference type="EMBL" id="EAQ98620.1"/>
    </source>
</evidence>
<accession>A4A6H3</accession>
<dbReference type="Proteomes" id="UP000019205">
    <property type="component" value="Chromosome"/>
</dbReference>
<dbReference type="GO" id="GO:0048040">
    <property type="term" value="F:UDP-glucuronate decarboxylase activity"/>
    <property type="evidence" value="ECO:0007669"/>
    <property type="project" value="TreeGrafter"/>
</dbReference>
<dbReference type="InterPro" id="IPR036291">
    <property type="entry name" value="NAD(P)-bd_dom_sf"/>
</dbReference>
<reference evidence="6 7" key="1">
    <citation type="journal article" date="2007" name="Proc. Natl. Acad. Sci. U.S.A.">
        <title>Characterization of a marine gammaproteobacterium capable of aerobic anoxygenic photosynthesis.</title>
        <authorList>
            <person name="Fuchs B.M."/>
            <person name="Spring S."/>
            <person name="Teeling H."/>
            <person name="Quast C."/>
            <person name="Wulf J."/>
            <person name="Schattenhofer M."/>
            <person name="Yan S."/>
            <person name="Ferriera S."/>
            <person name="Johnson J."/>
            <person name="Glockner F.O."/>
            <person name="Amann R."/>
        </authorList>
    </citation>
    <scope>NUCLEOTIDE SEQUENCE [LARGE SCALE GENOMIC DNA]</scope>
    <source>
        <strain evidence="6">KT71</strain>
    </source>
</reference>
<dbReference type="eggNOG" id="COG0451">
    <property type="taxonomic scope" value="Bacteria"/>
</dbReference>
<comment type="caution">
    <text evidence="6">The sequence shown here is derived from an EMBL/GenBank/DDBJ whole genome shotgun (WGS) entry which is preliminary data.</text>
</comment>
<dbReference type="Pfam" id="PF01370">
    <property type="entry name" value="Epimerase"/>
    <property type="match status" value="1"/>
</dbReference>
<dbReference type="GO" id="GO:0042732">
    <property type="term" value="P:D-xylose metabolic process"/>
    <property type="evidence" value="ECO:0007669"/>
    <property type="project" value="InterPro"/>
</dbReference>
<evidence type="ECO:0000256" key="3">
    <source>
        <dbReference type="ARBA" id="ARBA00023027"/>
    </source>
</evidence>
<keyword evidence="4 6" id="KW-0456">Lyase</keyword>
<dbReference type="HOGENOM" id="CLU_007383_4_0_6"/>
<proteinExistence type="predicted"/>
<dbReference type="STRING" id="314285.KT71_01545"/>
<evidence type="ECO:0000256" key="2">
    <source>
        <dbReference type="ARBA" id="ARBA00022793"/>
    </source>
</evidence>
<dbReference type="RefSeq" id="WP_008292703.1">
    <property type="nucleotide sequence ID" value="NZ_CM002299.1"/>
</dbReference>
<evidence type="ECO:0000256" key="4">
    <source>
        <dbReference type="ARBA" id="ARBA00023239"/>
    </source>
</evidence>
<protein>
    <submittedName>
        <fullName evidence="6">Nucleoside-diphosphate-sugar epimerase</fullName>
        <ecNumber evidence="6">4.2.1.46</ecNumber>
    </submittedName>
</protein>
<evidence type="ECO:0000259" key="5">
    <source>
        <dbReference type="Pfam" id="PF01370"/>
    </source>
</evidence>
<dbReference type="GO" id="GO:0005737">
    <property type="term" value="C:cytoplasm"/>
    <property type="evidence" value="ECO:0007669"/>
    <property type="project" value="TreeGrafter"/>
</dbReference>